<feature type="region of interest" description="Disordered" evidence="6">
    <location>
        <begin position="621"/>
        <end position="642"/>
    </location>
</feature>
<feature type="compositionally biased region" description="Pro residues" evidence="6">
    <location>
        <begin position="1132"/>
        <end position="1142"/>
    </location>
</feature>
<dbReference type="GO" id="GO:0008170">
    <property type="term" value="F:N-methyltransferase activity"/>
    <property type="evidence" value="ECO:0007669"/>
    <property type="project" value="UniProtKB-ARBA"/>
</dbReference>
<keyword evidence="5" id="KW-0175">Coiled coil</keyword>
<dbReference type="GO" id="GO:0006355">
    <property type="term" value="P:regulation of DNA-templated transcription"/>
    <property type="evidence" value="ECO:0007669"/>
    <property type="project" value="TreeGrafter"/>
</dbReference>
<dbReference type="InterPro" id="IPR001214">
    <property type="entry name" value="SET_dom"/>
</dbReference>
<dbReference type="Proteomes" id="UP000821853">
    <property type="component" value="Chromosome 10"/>
</dbReference>
<dbReference type="CDD" id="cd10529">
    <property type="entry name" value="SET_SETD5-like"/>
    <property type="match status" value="1"/>
</dbReference>
<feature type="compositionally biased region" description="Low complexity" evidence="6">
    <location>
        <begin position="1039"/>
        <end position="1054"/>
    </location>
</feature>
<keyword evidence="7" id="KW-0732">Signal</keyword>
<dbReference type="Pfam" id="PF00856">
    <property type="entry name" value="SET"/>
    <property type="match status" value="1"/>
</dbReference>
<keyword evidence="10" id="KW-1185">Reference proteome</keyword>
<dbReference type="GO" id="GO:0034967">
    <property type="term" value="C:Set3 complex"/>
    <property type="evidence" value="ECO:0007669"/>
    <property type="project" value="TreeGrafter"/>
</dbReference>
<feature type="signal peptide" evidence="7">
    <location>
        <begin position="1"/>
        <end position="18"/>
    </location>
</feature>
<dbReference type="EMBL" id="JABSTR010000002">
    <property type="protein sequence ID" value="KAH9364221.1"/>
    <property type="molecule type" value="Genomic_DNA"/>
</dbReference>
<dbReference type="SUPFAM" id="SSF57903">
    <property type="entry name" value="FYVE/PHD zinc finger"/>
    <property type="match status" value="1"/>
</dbReference>
<feature type="compositionally biased region" description="Basic and acidic residues" evidence="6">
    <location>
        <begin position="436"/>
        <end position="445"/>
    </location>
</feature>
<sequence>MQFVSEALLWPLLRPALAVKLHLCERSHNALCDVARMDGVGRRGRAAGGQQRGQDGGSAAPTAAHHRRGGSAAEAEAAAAPRRQAERTAGRASPPGSSIVRVAAGDGPPAGEGGMSLALPAQPPRRLGGTALGGPPSATGGNGAPPTTAQPEFLLDTLAGVEGGPVAMGAEEEASSVEAVASPPPVPPAPAPTKSSHRSGSHHHHHHHHHGYANCFGLPYQDHNYGAPPPATPPQSPPPPPPPRSPIRGPSPGGGGSARSEGVSPLQQQPAVGGPPPRLNGTLGSPPPGLGSALLEAASNPPLTNGGFLPPLSEPGGHKKGAVPPLDLQGVAGTPGDDDGVTPAEESVTRCICGFNQDDEYMICCDRCLVWQHVDCMGLDRSRIPETYLCERCCPRRVDRQRARSLQTAQEAPDGPVTEPTGVGGSSSRSRRKWHGDRACRDGREGSAAARPQQRGRHGRRELQPQQAGWARGWSGARGGAQETSPDAPPAPPPLRKIQVPTTNPRKTMKEKIERKKVKLKGMVKRSSSSSGRGGGRVLTTELPPSSAEGEEVAVGDPWRRGGSCNWAGPDGDGAALSYERAPTNQYSPEVQLLASSLQEQHEELLREVLRPGWEGAWRLEECPSSPKGRGAHPGGGRGGRRLVASRPVAAHQPLLEVRGKVLSAGQFRLQNPVFQKRLYPYVLFYKGLSGGSRTGIKEEEEEEREEEEGSQKEWVCVDGRAYGNEARFVRRSCRPSARVLHTLQGGLLRLYLVASRDMAPGTEITIPFDFDYRRCIHRVTCACGQDDCRLNRKGRRATSNTPPERKRRGRRMSSGSGSHGVLPPVVPEVKAEVKDEVVVVAAPPAVEQPSPPLPTRSLSSCTSGLAMPPAAVPADEDEVEEEEEVTTSGPTSLDNTKDENQPTVCAEATTSSNDHPDGSPSQLASPDSRGGPEGMLPGGNDGDDPDGDPPGPAQGARRRKMTREERKIDAIMRAFEKMERTEKRRQQALERMAQQHHHRHAHPDEASATTATTTAVKLEHSEEHSEDGSQALPPPPLQLATPTPTATTLPPEAESSRGLPEEGDQRSRSATAAAHQQQRAASRKGKRRRSTLSRRRTRSNSGGPELLLAAAATVGGLEGMGCCPEGVAFPPGLPPSSPPPQLSGHPPLAASSSYEALLPSPLGAGGASSPAGVGCCSPGQQPDASSSSQRSYALPKSKRFLMQGWLHEKAEQQQEGGPATSGQASSSSGAGAEGPVYVRCTRDGGGISAAHLRRHSCSSSTPNTGGSAKKEAGAQPWKSRVVPMAREAVSAERWLRQAMFESTEEAPDESHLVEGASSELPAEDAMLMSGGAGGEDSCHSVSSPPSGGGADLVTPLKKRRLVRESRGSLDSLAGGLSPATGEAAATLLSFQTPLLLLASQAQQLQMQMQQQQQQMAVAVAATPPHPPVSPTTAMPGEHVLLGAAATTTTTPARTSGQPSPLELAGRGLPLEGRPPKATLRLPEPLPGPQPEDDESRRKSGRRPSCGRHRMHRHHPRSRQRRPFRNR</sequence>
<dbReference type="GO" id="GO:0008276">
    <property type="term" value="F:protein methyltransferase activity"/>
    <property type="evidence" value="ECO:0007669"/>
    <property type="project" value="UniProtKB-ARBA"/>
</dbReference>
<feature type="compositionally biased region" description="Pro residues" evidence="6">
    <location>
        <begin position="227"/>
        <end position="245"/>
    </location>
</feature>
<dbReference type="InterPro" id="IPR019786">
    <property type="entry name" value="Zinc_finger_PHD-type_CS"/>
</dbReference>
<feature type="compositionally biased region" description="Polar residues" evidence="6">
    <location>
        <begin position="1179"/>
        <end position="1192"/>
    </location>
</feature>
<accession>A0A9J6FME8</accession>
<keyword evidence="1" id="KW-0479">Metal-binding</keyword>
<feature type="compositionally biased region" description="Polar residues" evidence="6">
    <location>
        <begin position="909"/>
        <end position="926"/>
    </location>
</feature>
<dbReference type="Gene3D" id="3.30.40.10">
    <property type="entry name" value="Zinc/RING finger domain, C3HC4 (zinc finger)"/>
    <property type="match status" value="1"/>
</dbReference>
<dbReference type="Gene3D" id="2.170.270.10">
    <property type="entry name" value="SET domain"/>
    <property type="match status" value="1"/>
</dbReference>
<dbReference type="PROSITE" id="PS01359">
    <property type="entry name" value="ZF_PHD_1"/>
    <property type="match status" value="1"/>
</dbReference>
<evidence type="ECO:0000256" key="1">
    <source>
        <dbReference type="ARBA" id="ARBA00022723"/>
    </source>
</evidence>
<dbReference type="InterPro" id="IPR011011">
    <property type="entry name" value="Znf_FYVE_PHD"/>
</dbReference>
<organism evidence="9 10">
    <name type="scientific">Haemaphysalis longicornis</name>
    <name type="common">Bush tick</name>
    <dbReference type="NCBI Taxonomy" id="44386"/>
    <lineage>
        <taxon>Eukaryota</taxon>
        <taxon>Metazoa</taxon>
        <taxon>Ecdysozoa</taxon>
        <taxon>Arthropoda</taxon>
        <taxon>Chelicerata</taxon>
        <taxon>Arachnida</taxon>
        <taxon>Acari</taxon>
        <taxon>Parasitiformes</taxon>
        <taxon>Ixodida</taxon>
        <taxon>Ixodoidea</taxon>
        <taxon>Ixodidae</taxon>
        <taxon>Haemaphysalinae</taxon>
        <taxon>Haemaphysalis</taxon>
    </lineage>
</organism>
<keyword evidence="2" id="KW-0863">Zinc-finger</keyword>
<dbReference type="VEuPathDB" id="VectorBase:HLOH_057063"/>
<feature type="compositionally biased region" description="Basic residues" evidence="6">
    <location>
        <begin position="195"/>
        <end position="211"/>
    </location>
</feature>
<feature type="region of interest" description="Disordered" evidence="6">
    <location>
        <begin position="404"/>
        <end position="567"/>
    </location>
</feature>
<feature type="domain" description="SET" evidence="8">
    <location>
        <begin position="618"/>
        <end position="770"/>
    </location>
</feature>
<dbReference type="SMART" id="SM00317">
    <property type="entry name" value="SET"/>
    <property type="match status" value="1"/>
</dbReference>
<feature type="compositionally biased region" description="Polar residues" evidence="6">
    <location>
        <begin position="1258"/>
        <end position="1267"/>
    </location>
</feature>
<dbReference type="OrthoDB" id="6511965at2759"/>
<dbReference type="GO" id="GO:0070210">
    <property type="term" value="C:Rpd3L-Expanded complex"/>
    <property type="evidence" value="ECO:0007669"/>
    <property type="project" value="TreeGrafter"/>
</dbReference>
<dbReference type="SUPFAM" id="SSF82199">
    <property type="entry name" value="SET domain"/>
    <property type="match status" value="1"/>
</dbReference>
<evidence type="ECO:0000256" key="4">
    <source>
        <dbReference type="ARBA" id="ARBA00022853"/>
    </source>
</evidence>
<evidence type="ECO:0000259" key="8">
    <source>
        <dbReference type="PROSITE" id="PS50280"/>
    </source>
</evidence>
<dbReference type="GO" id="GO:0008270">
    <property type="term" value="F:zinc ion binding"/>
    <property type="evidence" value="ECO:0007669"/>
    <property type="project" value="UniProtKB-KW"/>
</dbReference>
<evidence type="ECO:0000313" key="10">
    <source>
        <dbReference type="Proteomes" id="UP000821853"/>
    </source>
</evidence>
<feature type="compositionally biased region" description="Basic residues" evidence="6">
    <location>
        <begin position="1082"/>
        <end position="1099"/>
    </location>
</feature>
<dbReference type="SMART" id="SM00249">
    <property type="entry name" value="PHD"/>
    <property type="match status" value="1"/>
</dbReference>
<feature type="compositionally biased region" description="Basic and acidic residues" evidence="6">
    <location>
        <begin position="1018"/>
        <end position="1028"/>
    </location>
</feature>
<dbReference type="InterPro" id="IPR013083">
    <property type="entry name" value="Znf_RING/FYVE/PHD"/>
</dbReference>
<feature type="compositionally biased region" description="Acidic residues" evidence="6">
    <location>
        <begin position="875"/>
        <end position="886"/>
    </location>
</feature>
<feature type="region of interest" description="Disordered" evidence="6">
    <location>
        <begin position="846"/>
        <end position="1107"/>
    </location>
</feature>
<comment type="caution">
    <text evidence="9">The sequence shown here is derived from an EMBL/GenBank/DDBJ whole genome shotgun (WGS) entry which is preliminary data.</text>
</comment>
<feature type="compositionally biased region" description="Low complexity" evidence="6">
    <location>
        <begin position="1157"/>
        <end position="1173"/>
    </location>
</feature>
<feature type="compositionally biased region" description="Low complexity" evidence="6">
    <location>
        <begin position="856"/>
        <end position="874"/>
    </location>
</feature>
<dbReference type="InterPro" id="IPR046341">
    <property type="entry name" value="SET_dom_sf"/>
</dbReference>
<dbReference type="PANTHER" id="PTHR46462">
    <property type="entry name" value="UPSET, ISOFORM A"/>
    <property type="match status" value="1"/>
</dbReference>
<feature type="compositionally biased region" description="Low complexity" evidence="6">
    <location>
        <begin position="72"/>
        <end position="82"/>
    </location>
</feature>
<feature type="compositionally biased region" description="Pro residues" evidence="6">
    <location>
        <begin position="182"/>
        <end position="191"/>
    </location>
</feature>
<proteinExistence type="predicted"/>
<evidence type="ECO:0000313" key="9">
    <source>
        <dbReference type="EMBL" id="KAH9364221.1"/>
    </source>
</evidence>
<feature type="compositionally biased region" description="Low complexity" evidence="6">
    <location>
        <begin position="1069"/>
        <end position="1081"/>
    </location>
</feature>
<keyword evidence="4" id="KW-0156">Chromatin regulator</keyword>
<feature type="region of interest" description="Disordered" evidence="6">
    <location>
        <begin position="1332"/>
        <end position="1354"/>
    </location>
</feature>
<reference evidence="9 10" key="1">
    <citation type="journal article" date="2020" name="Cell">
        <title>Large-Scale Comparative Analyses of Tick Genomes Elucidate Their Genetic Diversity and Vector Capacities.</title>
        <authorList>
            <consortium name="Tick Genome and Microbiome Consortium (TIGMIC)"/>
            <person name="Jia N."/>
            <person name="Wang J."/>
            <person name="Shi W."/>
            <person name="Du L."/>
            <person name="Sun Y."/>
            <person name="Zhan W."/>
            <person name="Jiang J.F."/>
            <person name="Wang Q."/>
            <person name="Zhang B."/>
            <person name="Ji P."/>
            <person name="Bell-Sakyi L."/>
            <person name="Cui X.M."/>
            <person name="Yuan T.T."/>
            <person name="Jiang B.G."/>
            <person name="Yang W.F."/>
            <person name="Lam T.T."/>
            <person name="Chang Q.C."/>
            <person name="Ding S.J."/>
            <person name="Wang X.J."/>
            <person name="Zhu J.G."/>
            <person name="Ruan X.D."/>
            <person name="Zhao L."/>
            <person name="Wei J.T."/>
            <person name="Ye R.Z."/>
            <person name="Que T.C."/>
            <person name="Du C.H."/>
            <person name="Zhou Y.H."/>
            <person name="Cheng J.X."/>
            <person name="Dai P.F."/>
            <person name="Guo W.B."/>
            <person name="Han X.H."/>
            <person name="Huang E.J."/>
            <person name="Li L.F."/>
            <person name="Wei W."/>
            <person name="Gao Y.C."/>
            <person name="Liu J.Z."/>
            <person name="Shao H.Z."/>
            <person name="Wang X."/>
            <person name="Wang C.C."/>
            <person name="Yang T.C."/>
            <person name="Huo Q.B."/>
            <person name="Li W."/>
            <person name="Chen H.Y."/>
            <person name="Chen S.E."/>
            <person name="Zhou L.G."/>
            <person name="Ni X.B."/>
            <person name="Tian J.H."/>
            <person name="Sheng Y."/>
            <person name="Liu T."/>
            <person name="Pan Y.S."/>
            <person name="Xia L.Y."/>
            <person name="Li J."/>
            <person name="Zhao F."/>
            <person name="Cao W.C."/>
        </authorList>
    </citation>
    <scope>NUCLEOTIDE SEQUENCE [LARGE SCALE GENOMIC DNA]</scope>
    <source>
        <strain evidence="9">HaeL-2018</strain>
    </source>
</reference>
<feature type="compositionally biased region" description="Low complexity" evidence="6">
    <location>
        <begin position="813"/>
        <end position="824"/>
    </location>
</feature>
<evidence type="ECO:0000256" key="2">
    <source>
        <dbReference type="ARBA" id="ARBA00022771"/>
    </source>
</evidence>
<gene>
    <name evidence="9" type="ORF">HPB48_003407</name>
</gene>
<feature type="region of interest" description="Disordered" evidence="6">
    <location>
        <begin position="1210"/>
        <end position="1238"/>
    </location>
</feature>
<dbReference type="PROSITE" id="PS50280">
    <property type="entry name" value="SET"/>
    <property type="match status" value="1"/>
</dbReference>
<evidence type="ECO:0000256" key="7">
    <source>
        <dbReference type="SAM" id="SignalP"/>
    </source>
</evidence>
<dbReference type="Pfam" id="PF20826">
    <property type="entry name" value="PHD_5"/>
    <property type="match status" value="1"/>
</dbReference>
<feature type="compositionally biased region" description="Basic residues" evidence="6">
    <location>
        <begin position="1499"/>
        <end position="1527"/>
    </location>
</feature>
<feature type="coiled-coil region" evidence="5">
    <location>
        <begin position="1395"/>
        <end position="1422"/>
    </location>
</feature>
<feature type="region of interest" description="Disordered" evidence="6">
    <location>
        <begin position="43"/>
        <end position="150"/>
    </location>
</feature>
<evidence type="ECO:0000256" key="5">
    <source>
        <dbReference type="SAM" id="Coils"/>
    </source>
</evidence>
<feature type="compositionally biased region" description="Gly residues" evidence="6">
    <location>
        <begin position="46"/>
        <end position="56"/>
    </location>
</feature>
<dbReference type="GO" id="GO:0008757">
    <property type="term" value="F:S-adenosylmethionine-dependent methyltransferase activity"/>
    <property type="evidence" value="ECO:0007669"/>
    <property type="project" value="UniProtKB-ARBA"/>
</dbReference>
<dbReference type="InterPro" id="IPR001965">
    <property type="entry name" value="Znf_PHD"/>
</dbReference>
<feature type="region of interest" description="Disordered" evidence="6">
    <location>
        <begin position="1120"/>
        <end position="1194"/>
    </location>
</feature>
<dbReference type="PANTHER" id="PTHR46462:SF3">
    <property type="entry name" value="UPSET, ISOFORM A"/>
    <property type="match status" value="1"/>
</dbReference>
<feature type="region of interest" description="Disordered" evidence="6">
    <location>
        <begin position="1448"/>
        <end position="1527"/>
    </location>
</feature>
<feature type="compositionally biased region" description="Basic residues" evidence="6">
    <location>
        <begin position="515"/>
        <end position="524"/>
    </location>
</feature>
<evidence type="ECO:0000256" key="6">
    <source>
        <dbReference type="SAM" id="MobiDB-lite"/>
    </source>
</evidence>
<feature type="chain" id="PRO_5039918942" description="SET domain-containing protein" evidence="7">
    <location>
        <begin position="19"/>
        <end position="1527"/>
    </location>
</feature>
<feature type="compositionally biased region" description="Gly residues" evidence="6">
    <location>
        <begin position="932"/>
        <end position="941"/>
    </location>
</feature>
<dbReference type="CDD" id="cd15550">
    <property type="entry name" value="PHD_MLL5"/>
    <property type="match status" value="1"/>
</dbReference>
<evidence type="ECO:0000256" key="3">
    <source>
        <dbReference type="ARBA" id="ARBA00022833"/>
    </source>
</evidence>
<feature type="compositionally biased region" description="Low complexity" evidence="6">
    <location>
        <begin position="1217"/>
        <end position="1235"/>
    </location>
</feature>
<protein>
    <recommendedName>
        <fullName evidence="8">SET domain-containing protein</fullName>
    </recommendedName>
</protein>
<feature type="compositionally biased region" description="Basic and acidic residues" evidence="6">
    <location>
        <begin position="963"/>
        <end position="989"/>
    </location>
</feature>
<name>A0A9J6FME8_HAELO</name>
<keyword evidence="3" id="KW-0862">Zinc</keyword>
<feature type="region of interest" description="Disordered" evidence="6">
    <location>
        <begin position="1253"/>
        <end position="1280"/>
    </location>
</feature>
<dbReference type="GO" id="GO:0006325">
    <property type="term" value="P:chromatin organization"/>
    <property type="evidence" value="ECO:0007669"/>
    <property type="project" value="UniProtKB-KW"/>
</dbReference>
<feature type="compositionally biased region" description="Low complexity" evidence="6">
    <location>
        <begin position="290"/>
        <end position="299"/>
    </location>
</feature>
<feature type="region of interest" description="Disordered" evidence="6">
    <location>
        <begin position="793"/>
        <end position="828"/>
    </location>
</feature>
<feature type="region of interest" description="Disordered" evidence="6">
    <location>
        <begin position="170"/>
        <end position="344"/>
    </location>
</feature>